<evidence type="ECO:0000256" key="9">
    <source>
        <dbReference type="SAM" id="Phobius"/>
    </source>
</evidence>
<comment type="similarity">
    <text evidence="2">Belongs to the major facilitator superfamily. Sugar transporter (TC 2.A.1.1) family.</text>
</comment>
<comment type="subcellular location">
    <subcellularLocation>
        <location evidence="1">Membrane</location>
        <topology evidence="1">Multi-pass membrane protein</topology>
    </subcellularLocation>
</comment>
<proteinExistence type="inferred from homology"/>
<keyword evidence="4" id="KW-0762">Sugar transport</keyword>
<dbReference type="SUPFAM" id="SSF103473">
    <property type="entry name" value="MFS general substrate transporter"/>
    <property type="match status" value="1"/>
</dbReference>
<keyword evidence="3" id="KW-0813">Transport</keyword>
<protein>
    <recommendedName>
        <fullName evidence="10">Major facilitator superfamily (MFS) profile domain-containing protein</fullName>
    </recommendedName>
</protein>
<name>A0A8S9SET1_BRACR</name>
<evidence type="ECO:0000256" key="4">
    <source>
        <dbReference type="ARBA" id="ARBA00022597"/>
    </source>
</evidence>
<dbReference type="PANTHER" id="PTHR23500:SF584">
    <property type="entry name" value="SUGAR TRANSPORT PROTEIN 10"/>
    <property type="match status" value="1"/>
</dbReference>
<evidence type="ECO:0000256" key="7">
    <source>
        <dbReference type="ARBA" id="ARBA00022989"/>
    </source>
</evidence>
<reference evidence="11" key="1">
    <citation type="submission" date="2019-12" db="EMBL/GenBank/DDBJ databases">
        <title>Genome sequencing and annotation of Brassica cretica.</title>
        <authorList>
            <person name="Studholme D.J."/>
            <person name="Sarris P."/>
        </authorList>
    </citation>
    <scope>NUCLEOTIDE SEQUENCE</scope>
    <source>
        <strain evidence="11">PFS-109/04</strain>
        <tissue evidence="11">Leaf</tissue>
    </source>
</reference>
<keyword evidence="8 9" id="KW-0472">Membrane</keyword>
<evidence type="ECO:0000256" key="6">
    <source>
        <dbReference type="ARBA" id="ARBA00022847"/>
    </source>
</evidence>
<sequence>MAGGGFVSEGGSGGRDYEGGVTVFVVITCMVAAMGGLLFGYDLGISGGVTSMDEFLSKFFPQLERQRVKAKHETAYCKFDDQKLQLFTSSLYLAALVASFVASVVTRKYGRKVSMFTGGLAFLTGALINAFAINVTMLIIGRLLLGVGVGFANQENDVELAVEKLAEELLWMTDNPRRDGAVELFPACRIAAPAPPLKEDLSGDSTKLPTQVKFSRLCKLATTSHARLELAFPDLTGYEKVEVERALEKYISTLPALDQEIWLQDFSVMATISPQHTTVGDTPLASLSCRRPIL</sequence>
<keyword evidence="5 9" id="KW-0812">Transmembrane</keyword>
<comment type="caution">
    <text evidence="11">The sequence shown here is derived from an EMBL/GenBank/DDBJ whole genome shotgun (WGS) entry which is preliminary data.</text>
</comment>
<dbReference type="AlphaFoldDB" id="A0A8S9SET1"/>
<evidence type="ECO:0000313" key="11">
    <source>
        <dbReference type="EMBL" id="KAF3598573.1"/>
    </source>
</evidence>
<feature type="transmembrane region" description="Helical" evidence="9">
    <location>
        <begin position="86"/>
        <end position="106"/>
    </location>
</feature>
<evidence type="ECO:0000256" key="3">
    <source>
        <dbReference type="ARBA" id="ARBA00022448"/>
    </source>
</evidence>
<dbReference type="GO" id="GO:0016020">
    <property type="term" value="C:membrane"/>
    <property type="evidence" value="ECO:0007669"/>
    <property type="project" value="UniProtKB-SubCell"/>
</dbReference>
<evidence type="ECO:0000256" key="1">
    <source>
        <dbReference type="ARBA" id="ARBA00004141"/>
    </source>
</evidence>
<dbReference type="PROSITE" id="PS50850">
    <property type="entry name" value="MFS"/>
    <property type="match status" value="1"/>
</dbReference>
<feature type="transmembrane region" description="Helical" evidence="9">
    <location>
        <begin position="21"/>
        <end position="41"/>
    </location>
</feature>
<dbReference type="InterPro" id="IPR003663">
    <property type="entry name" value="Sugar/inositol_transpt"/>
</dbReference>
<dbReference type="PANTHER" id="PTHR23500">
    <property type="entry name" value="SOLUTE CARRIER FAMILY 2, FACILITATED GLUCOSE TRANSPORTER"/>
    <property type="match status" value="1"/>
</dbReference>
<evidence type="ECO:0000259" key="10">
    <source>
        <dbReference type="PROSITE" id="PS50850"/>
    </source>
</evidence>
<feature type="domain" description="Major facilitator superfamily (MFS) profile" evidence="10">
    <location>
        <begin position="28"/>
        <end position="294"/>
    </location>
</feature>
<dbReference type="InterPro" id="IPR020846">
    <property type="entry name" value="MFS_dom"/>
</dbReference>
<accession>A0A8S9SET1</accession>
<dbReference type="Proteomes" id="UP000712600">
    <property type="component" value="Unassembled WGS sequence"/>
</dbReference>
<evidence type="ECO:0000256" key="5">
    <source>
        <dbReference type="ARBA" id="ARBA00022692"/>
    </source>
</evidence>
<dbReference type="InterPro" id="IPR036259">
    <property type="entry name" value="MFS_trans_sf"/>
</dbReference>
<dbReference type="GO" id="GO:0015293">
    <property type="term" value="F:symporter activity"/>
    <property type="evidence" value="ECO:0007669"/>
    <property type="project" value="UniProtKB-KW"/>
</dbReference>
<dbReference type="PRINTS" id="PR00171">
    <property type="entry name" value="SUGRTRNSPORT"/>
</dbReference>
<dbReference type="GO" id="GO:0015144">
    <property type="term" value="F:carbohydrate transmembrane transporter activity"/>
    <property type="evidence" value="ECO:0007669"/>
    <property type="project" value="InterPro"/>
</dbReference>
<feature type="transmembrane region" description="Helical" evidence="9">
    <location>
        <begin position="118"/>
        <end position="145"/>
    </location>
</feature>
<keyword evidence="7 9" id="KW-1133">Transmembrane helix</keyword>
<organism evidence="11 12">
    <name type="scientific">Brassica cretica</name>
    <name type="common">Mustard</name>
    <dbReference type="NCBI Taxonomy" id="69181"/>
    <lineage>
        <taxon>Eukaryota</taxon>
        <taxon>Viridiplantae</taxon>
        <taxon>Streptophyta</taxon>
        <taxon>Embryophyta</taxon>
        <taxon>Tracheophyta</taxon>
        <taxon>Spermatophyta</taxon>
        <taxon>Magnoliopsida</taxon>
        <taxon>eudicotyledons</taxon>
        <taxon>Gunneridae</taxon>
        <taxon>Pentapetalae</taxon>
        <taxon>rosids</taxon>
        <taxon>malvids</taxon>
        <taxon>Brassicales</taxon>
        <taxon>Brassicaceae</taxon>
        <taxon>Brassiceae</taxon>
        <taxon>Brassica</taxon>
    </lineage>
</organism>
<evidence type="ECO:0000256" key="2">
    <source>
        <dbReference type="ARBA" id="ARBA00010992"/>
    </source>
</evidence>
<keyword evidence="6" id="KW-0769">Symport</keyword>
<dbReference type="InterPro" id="IPR005828">
    <property type="entry name" value="MFS_sugar_transport-like"/>
</dbReference>
<evidence type="ECO:0000256" key="8">
    <source>
        <dbReference type="ARBA" id="ARBA00023136"/>
    </source>
</evidence>
<dbReference type="Gene3D" id="1.20.1250.20">
    <property type="entry name" value="MFS general substrate transporter like domains"/>
    <property type="match status" value="1"/>
</dbReference>
<dbReference type="EMBL" id="QGKX02000004">
    <property type="protein sequence ID" value="KAF3598573.1"/>
    <property type="molecule type" value="Genomic_DNA"/>
</dbReference>
<evidence type="ECO:0000313" key="12">
    <source>
        <dbReference type="Proteomes" id="UP000712600"/>
    </source>
</evidence>
<gene>
    <name evidence="11" type="ORF">F2Q69_00037842</name>
</gene>
<dbReference type="InterPro" id="IPR045262">
    <property type="entry name" value="STP/PLT_plant"/>
</dbReference>
<dbReference type="Pfam" id="PF00083">
    <property type="entry name" value="Sugar_tr"/>
    <property type="match status" value="1"/>
</dbReference>